<dbReference type="EMBL" id="SOPX01000005">
    <property type="protein sequence ID" value="TFB28760.1"/>
    <property type="molecule type" value="Genomic_DNA"/>
</dbReference>
<feature type="signal peptide" evidence="1">
    <location>
        <begin position="1"/>
        <end position="20"/>
    </location>
</feature>
<dbReference type="EMBL" id="RCCK01000015">
    <property type="protein sequence ID" value="RLJ71984.1"/>
    <property type="molecule type" value="Genomic_DNA"/>
</dbReference>
<protein>
    <submittedName>
        <fullName evidence="3">Disulfide bond corrector protein DsbC</fullName>
    </submittedName>
    <submittedName>
        <fullName evidence="4">Sugar transporter</fullName>
    </submittedName>
</protein>
<name>A0A497XU37_9SPHI</name>
<dbReference type="Pfam" id="PF11412">
    <property type="entry name" value="DsbD_N"/>
    <property type="match status" value="1"/>
</dbReference>
<feature type="chain" id="PRO_5044605427" evidence="1">
    <location>
        <begin position="21"/>
        <end position="150"/>
    </location>
</feature>
<dbReference type="PANTHER" id="PTHR32234">
    <property type="entry name" value="THIOL:DISULFIDE INTERCHANGE PROTEIN DSBD"/>
    <property type="match status" value="1"/>
</dbReference>
<dbReference type="InterPro" id="IPR036929">
    <property type="entry name" value="DsbDN_sf"/>
</dbReference>
<comment type="caution">
    <text evidence="3">The sequence shown here is derived from an EMBL/GenBank/DDBJ whole genome shotgun (WGS) entry which is preliminary data.</text>
</comment>
<dbReference type="AlphaFoldDB" id="A0A497XU37"/>
<dbReference type="PANTHER" id="PTHR32234:SF0">
    <property type="entry name" value="THIOL:DISULFIDE INTERCHANGE PROTEIN DSBD"/>
    <property type="match status" value="1"/>
</dbReference>
<dbReference type="GO" id="GO:0045454">
    <property type="term" value="P:cell redox homeostasis"/>
    <property type="evidence" value="ECO:0007669"/>
    <property type="project" value="TreeGrafter"/>
</dbReference>
<evidence type="ECO:0000256" key="1">
    <source>
        <dbReference type="SAM" id="SignalP"/>
    </source>
</evidence>
<dbReference type="OrthoDB" id="767251at2"/>
<keyword evidence="1" id="KW-0732">Signal</keyword>
<evidence type="ECO:0000313" key="6">
    <source>
        <dbReference type="Proteomes" id="UP000297429"/>
    </source>
</evidence>
<dbReference type="Proteomes" id="UP000297429">
    <property type="component" value="Unassembled WGS sequence"/>
</dbReference>
<keyword evidence="6" id="KW-1185">Reference proteome</keyword>
<dbReference type="Proteomes" id="UP000273898">
    <property type="component" value="Unassembled WGS sequence"/>
</dbReference>
<dbReference type="InterPro" id="IPR028250">
    <property type="entry name" value="DsbDN"/>
</dbReference>
<keyword evidence="4" id="KW-0762">Sugar transport</keyword>
<dbReference type="GO" id="GO:0015035">
    <property type="term" value="F:protein-disulfide reductase activity"/>
    <property type="evidence" value="ECO:0007669"/>
    <property type="project" value="TreeGrafter"/>
</dbReference>
<evidence type="ECO:0000313" key="3">
    <source>
        <dbReference type="EMBL" id="RLJ71984.1"/>
    </source>
</evidence>
<reference evidence="3 5" key="1">
    <citation type="submission" date="2018-10" db="EMBL/GenBank/DDBJ databases">
        <title>Genomic Encyclopedia of Archaeal and Bacterial Type Strains, Phase II (KMG-II): from individual species to whole genera.</title>
        <authorList>
            <person name="Goeker M."/>
        </authorList>
    </citation>
    <scope>NUCLEOTIDE SEQUENCE [LARGE SCALE GENOMIC DNA]</scope>
    <source>
        <strain evidence="3 5">DSM 19624</strain>
    </source>
</reference>
<keyword evidence="4" id="KW-0813">Transport</keyword>
<feature type="domain" description="Thiol:disulfide interchange protein DsbD N-terminal" evidence="2">
    <location>
        <begin position="30"/>
        <end position="145"/>
    </location>
</feature>
<reference evidence="4 6" key="2">
    <citation type="submission" date="2019-03" db="EMBL/GenBank/DDBJ databases">
        <authorList>
            <person name="He R.-H."/>
        </authorList>
    </citation>
    <scope>NUCLEOTIDE SEQUENCE [LARGE SCALE GENOMIC DNA]</scope>
    <source>
        <strain evidence="4 6">DSM 19624</strain>
    </source>
</reference>
<evidence type="ECO:0000259" key="2">
    <source>
        <dbReference type="Pfam" id="PF11412"/>
    </source>
</evidence>
<proteinExistence type="predicted"/>
<gene>
    <name evidence="3" type="ORF">BCL90_4811</name>
    <name evidence="4" type="ORF">E3V97_21810</name>
</gene>
<dbReference type="RefSeq" id="WP_121287645.1">
    <property type="nucleotide sequence ID" value="NZ_RCCK01000015.1"/>
</dbReference>
<evidence type="ECO:0000313" key="5">
    <source>
        <dbReference type="Proteomes" id="UP000273898"/>
    </source>
</evidence>
<accession>A0A497XU37</accession>
<dbReference type="Gene3D" id="2.60.40.1250">
    <property type="entry name" value="Thiol:disulfide interchange protein DsbD, N-terminal domain"/>
    <property type="match status" value="1"/>
</dbReference>
<organism evidence="3 5">
    <name type="scientific">Pedobacter alluvionis</name>
    <dbReference type="NCBI Taxonomy" id="475253"/>
    <lineage>
        <taxon>Bacteria</taxon>
        <taxon>Pseudomonadati</taxon>
        <taxon>Bacteroidota</taxon>
        <taxon>Sphingobacteriia</taxon>
        <taxon>Sphingobacteriales</taxon>
        <taxon>Sphingobacteriaceae</taxon>
        <taxon>Pedobacter</taxon>
    </lineage>
</organism>
<evidence type="ECO:0000313" key="4">
    <source>
        <dbReference type="EMBL" id="TFB28760.1"/>
    </source>
</evidence>
<sequence>MRKILFLWCISMVYISNAHSQILEPVKWSYSAKKTSGTTAIIYIKATIDKGWHLYSQTPSDGGPTATQFTFFTSKSFSKIGKTIEPKPITKFEPAFFMEISYFENSVIFQQKVMLLAKDVVIKCNVEFMACNDKKCLPPSVKEFRVPVKR</sequence>